<protein>
    <recommendedName>
        <fullName evidence="15">Sensory/regulatory protein RpfC</fullName>
        <ecNumber evidence="3">2.7.13.3</ecNumber>
    </recommendedName>
</protein>
<evidence type="ECO:0000256" key="1">
    <source>
        <dbReference type="ARBA" id="ARBA00000085"/>
    </source>
</evidence>
<evidence type="ECO:0000259" key="22">
    <source>
        <dbReference type="PROSITE" id="PS50113"/>
    </source>
</evidence>
<keyword evidence="12" id="KW-0902">Two-component regulatory system</keyword>
<dbReference type="Pfam" id="PF08447">
    <property type="entry name" value="PAS_3"/>
    <property type="match status" value="1"/>
</dbReference>
<keyword evidence="18" id="KW-0175">Coiled coil</keyword>
<feature type="domain" description="Histidine kinase" evidence="19">
    <location>
        <begin position="710"/>
        <end position="931"/>
    </location>
</feature>
<evidence type="ECO:0000256" key="6">
    <source>
        <dbReference type="ARBA" id="ARBA00022679"/>
    </source>
</evidence>
<dbReference type="GO" id="GO:0005886">
    <property type="term" value="C:plasma membrane"/>
    <property type="evidence" value="ECO:0007669"/>
    <property type="project" value="UniProtKB-SubCell"/>
</dbReference>
<keyword evidence="5 17" id="KW-0597">Phosphoprotein</keyword>
<keyword evidence="7" id="KW-0812">Transmembrane</keyword>
<keyword evidence="6 24" id="KW-0808">Transferase</keyword>
<dbReference type="PROSITE" id="PS50112">
    <property type="entry name" value="PAS"/>
    <property type="match status" value="4"/>
</dbReference>
<dbReference type="SMART" id="SM00091">
    <property type="entry name" value="PAS"/>
    <property type="match status" value="4"/>
</dbReference>
<dbReference type="SUPFAM" id="SSF47226">
    <property type="entry name" value="Histidine-containing phosphotransfer domain, HPT domain"/>
    <property type="match status" value="1"/>
</dbReference>
<dbReference type="Pfam" id="PF01627">
    <property type="entry name" value="Hpt"/>
    <property type="match status" value="1"/>
</dbReference>
<dbReference type="Gene3D" id="3.30.450.20">
    <property type="entry name" value="PAS domain"/>
    <property type="match status" value="4"/>
</dbReference>
<dbReference type="EC" id="2.7.13.3" evidence="3"/>
<dbReference type="PROSITE" id="PS50109">
    <property type="entry name" value="HIS_KIN"/>
    <property type="match status" value="1"/>
</dbReference>
<keyword evidence="24" id="KW-0675">Receptor</keyword>
<reference evidence="25" key="1">
    <citation type="submission" date="2018-05" db="EMBL/GenBank/DDBJ databases">
        <title>Pseudarcicella sp. HME7025 Genome sequencing and assembly.</title>
        <authorList>
            <person name="Kim H."/>
            <person name="Kang H."/>
            <person name="Joh K."/>
        </authorList>
    </citation>
    <scope>NUCLEOTIDE SEQUENCE [LARGE SCALE GENOMIC DNA]</scope>
    <source>
        <strain evidence="25">HME7025</strain>
    </source>
</reference>
<evidence type="ECO:0000313" key="24">
    <source>
        <dbReference type="EMBL" id="AWL08955.1"/>
    </source>
</evidence>
<feature type="domain" description="PAC" evidence="22">
    <location>
        <begin position="640"/>
        <end position="692"/>
    </location>
</feature>
<dbReference type="SMART" id="SM00388">
    <property type="entry name" value="HisKA"/>
    <property type="match status" value="1"/>
</dbReference>
<dbReference type="Gene3D" id="3.40.50.2300">
    <property type="match status" value="1"/>
</dbReference>
<evidence type="ECO:0000256" key="4">
    <source>
        <dbReference type="ARBA" id="ARBA00022475"/>
    </source>
</evidence>
<dbReference type="SMART" id="SM00065">
    <property type="entry name" value="GAF"/>
    <property type="match status" value="1"/>
</dbReference>
<evidence type="ECO:0000256" key="7">
    <source>
        <dbReference type="ARBA" id="ARBA00022692"/>
    </source>
</evidence>
<dbReference type="InterPro" id="IPR003594">
    <property type="entry name" value="HATPase_dom"/>
</dbReference>
<dbReference type="SMART" id="SM00387">
    <property type="entry name" value="HATPase_c"/>
    <property type="match status" value="1"/>
</dbReference>
<keyword evidence="25" id="KW-1185">Reference proteome</keyword>
<dbReference type="Gene3D" id="1.10.287.130">
    <property type="match status" value="1"/>
</dbReference>
<dbReference type="Pfam" id="PF01590">
    <property type="entry name" value="GAF"/>
    <property type="match status" value="1"/>
</dbReference>
<dbReference type="InterPro" id="IPR008207">
    <property type="entry name" value="Sig_transdc_His_kin_Hpt_dom"/>
</dbReference>
<dbReference type="FunFam" id="3.30.565.10:FF:000010">
    <property type="entry name" value="Sensor histidine kinase RcsC"/>
    <property type="match status" value="1"/>
</dbReference>
<dbReference type="SUPFAM" id="SSF47384">
    <property type="entry name" value="Homodimeric domain of signal transducing histidine kinase"/>
    <property type="match status" value="1"/>
</dbReference>
<sequence>MQSIILPVPQNEEERLTALLDYNILDTISEEEFDDLTLLASSICQVPIALISLIDKDRQWFKSKIGMTDAETSRDISFCQYTIMGDSIFEVQNALQDNRFKDNPFVTGQDQIRFYAGAPLIDPNGYAIGSLCVLDRVPRQLTKEQKKSLQTLSKQVINQLELRQKNIQLKNEISSLAKKALEDLSQELDSYKLALDQTSCVIITDEHGIIKFVNDTTCRVTKFSKDELIGQHNRILNSGYHQPEYFANMWQTIQNGSIWKGEIKNKAKDGSLFWADLTIVPIYDEQGKASKFLAIKSDITRQKQDEDQLKQYFDLSKDLLCIANTNGYFERLSPSFSEILGYSNEELMARPFYDFILAEDVLPTQKVISSLAAGHGVVNFEARFTCKNGGHKILSWNASPDKGTGLLFATARDITEIKARAEENKRLSFVARATDNMVVITDKTERIQWVNEPFEKITGYTFEEALGKKPAELVQYGGTSPETKKTIRAALDHHKAYRGEIQNINKAGKEYWVDLYISPIYNDKGDLINYIAIESDITEKKEKDKNIANLLATQKAIFYGVGLCVIFTDTQGVIQNINQAALNLLEYKSGDLIGKATPALFHDPEEIKKRAKDLSSELGIDLKPSFETFVIKARSKGVADANEWTYISKSGKRIPVWLSVTCIRHVNGEILGYLGVAEDNTLKKQVENELIQAKNLAEQAVFAKDSFLANMSHEIRTPLNAVIGFTELLTQSDLSQEQKEYVEHIQTAGDNLLVIINEILDLSKIDSGQLHIEEHPFNVKNTLKHVHELLKVKAQKNQLDFSLLLDAEIPETIIGDKIRINQILMNLAGNAIKFTEEGEVVISVKKTAETDQTVTLRFSVKDTGIGIAESKLESIFERFRQAEESTTRKFGGTGLGLNIAKQMVELQHGKLEVKSKLGQGSEFYFSLEFKKFFDNNKELKDQHNTLDNELGKLSILLCEDNELNQRLARTVVQNFGFDIDIADNGQLGIELIKKKKYDLVLMDLQMPVQDGYQTTIMIRNELKMSIPIIAMTAHSLVGEQQKCFDIGMNAYVAKPFKQYELLEAIQDVIKKQRASTDPIQEDTSSKVSLEEKWVPIDFTYLDELSGGDADFKKEMMELFIKNVPIDLQELAQAIQEKNQALIKKSAHHMKSSLAMFQLAKGIQFLEATEQQSAGEIMDSQLPKNFQDFHTYIQSVILSLKNLL</sequence>
<evidence type="ECO:0000256" key="5">
    <source>
        <dbReference type="ARBA" id="ARBA00022553"/>
    </source>
</evidence>
<dbReference type="InterPro" id="IPR029016">
    <property type="entry name" value="GAF-like_dom_sf"/>
</dbReference>
<dbReference type="Pfam" id="PF00072">
    <property type="entry name" value="Response_reg"/>
    <property type="match status" value="1"/>
</dbReference>
<dbReference type="InterPro" id="IPR001610">
    <property type="entry name" value="PAC"/>
</dbReference>
<comment type="catalytic activity">
    <reaction evidence="1">
        <text>ATP + protein L-histidine = ADP + protein N-phospho-L-histidine.</text>
        <dbReference type="EC" id="2.7.13.3"/>
    </reaction>
</comment>
<dbReference type="SUPFAM" id="SSF55781">
    <property type="entry name" value="GAF domain-like"/>
    <property type="match status" value="1"/>
</dbReference>
<dbReference type="CDD" id="cd00082">
    <property type="entry name" value="HisKA"/>
    <property type="match status" value="1"/>
</dbReference>
<dbReference type="PANTHER" id="PTHR45339">
    <property type="entry name" value="HYBRID SIGNAL TRANSDUCTION HISTIDINE KINASE J"/>
    <property type="match status" value="1"/>
</dbReference>
<dbReference type="Gene3D" id="3.30.565.10">
    <property type="entry name" value="Histidine kinase-like ATPase, C-terminal domain"/>
    <property type="match status" value="1"/>
</dbReference>
<feature type="modified residue" description="Phosphohistidine" evidence="16">
    <location>
        <position position="1147"/>
    </location>
</feature>
<feature type="domain" description="PAS" evidence="21">
    <location>
        <begin position="565"/>
        <end position="621"/>
    </location>
</feature>
<dbReference type="Pfam" id="PF13426">
    <property type="entry name" value="PAS_9"/>
    <property type="match status" value="3"/>
</dbReference>
<feature type="domain" description="PAS" evidence="21">
    <location>
        <begin position="305"/>
        <end position="375"/>
    </location>
</feature>
<dbReference type="InterPro" id="IPR005467">
    <property type="entry name" value="His_kinase_dom"/>
</dbReference>
<dbReference type="SUPFAM" id="SSF52172">
    <property type="entry name" value="CheY-like"/>
    <property type="match status" value="1"/>
</dbReference>
<dbReference type="InterPro" id="IPR000700">
    <property type="entry name" value="PAS-assoc_C"/>
</dbReference>
<evidence type="ECO:0000256" key="15">
    <source>
        <dbReference type="ARBA" id="ARBA00068150"/>
    </source>
</evidence>
<keyword evidence="4" id="KW-1003">Cell membrane</keyword>
<dbReference type="InterPro" id="IPR003661">
    <property type="entry name" value="HisK_dim/P_dom"/>
</dbReference>
<dbReference type="EMBL" id="CP029346">
    <property type="protein sequence ID" value="AWL08955.1"/>
    <property type="molecule type" value="Genomic_DNA"/>
</dbReference>
<dbReference type="PANTHER" id="PTHR45339:SF1">
    <property type="entry name" value="HYBRID SIGNAL TRANSDUCTION HISTIDINE KINASE J"/>
    <property type="match status" value="1"/>
</dbReference>
<evidence type="ECO:0000256" key="16">
    <source>
        <dbReference type="PROSITE-ProRule" id="PRU00110"/>
    </source>
</evidence>
<dbReference type="FunFam" id="1.10.287.130:FF:000002">
    <property type="entry name" value="Two-component osmosensing histidine kinase"/>
    <property type="match status" value="1"/>
</dbReference>
<dbReference type="InterPro" id="IPR036097">
    <property type="entry name" value="HisK_dim/P_sf"/>
</dbReference>
<dbReference type="Gene3D" id="3.30.450.40">
    <property type="match status" value="1"/>
</dbReference>
<organism evidence="24 25">
    <name type="scientific">Aquirufa nivalisilvae</name>
    <dbReference type="NCBI Taxonomy" id="2516557"/>
    <lineage>
        <taxon>Bacteria</taxon>
        <taxon>Pseudomonadati</taxon>
        <taxon>Bacteroidota</taxon>
        <taxon>Cytophagia</taxon>
        <taxon>Cytophagales</taxon>
        <taxon>Flectobacillaceae</taxon>
        <taxon>Aquirufa</taxon>
    </lineage>
</organism>
<evidence type="ECO:0000259" key="23">
    <source>
        <dbReference type="PROSITE" id="PS50894"/>
    </source>
</evidence>
<feature type="domain" description="PAC" evidence="22">
    <location>
        <begin position="497"/>
        <end position="549"/>
    </location>
</feature>
<dbReference type="RefSeq" id="WP_109322668.1">
    <property type="nucleotide sequence ID" value="NZ_CP029346.1"/>
</dbReference>
<evidence type="ECO:0000256" key="3">
    <source>
        <dbReference type="ARBA" id="ARBA00012438"/>
    </source>
</evidence>
<dbReference type="Proteomes" id="UP000245468">
    <property type="component" value="Chromosome"/>
</dbReference>
<feature type="domain" description="Response regulatory" evidence="20">
    <location>
        <begin position="954"/>
        <end position="1069"/>
    </location>
</feature>
<dbReference type="OrthoDB" id="9811889at2"/>
<dbReference type="NCBIfam" id="TIGR00229">
    <property type="entry name" value="sensory_box"/>
    <property type="match status" value="4"/>
</dbReference>
<evidence type="ECO:0000313" key="25">
    <source>
        <dbReference type="Proteomes" id="UP000245468"/>
    </source>
</evidence>
<dbReference type="CDD" id="cd17546">
    <property type="entry name" value="REC_hyHK_CKI1_RcsC-like"/>
    <property type="match status" value="1"/>
</dbReference>
<dbReference type="SMART" id="SM00086">
    <property type="entry name" value="PAC"/>
    <property type="match status" value="4"/>
</dbReference>
<dbReference type="PROSITE" id="PS50894">
    <property type="entry name" value="HPT"/>
    <property type="match status" value="1"/>
</dbReference>
<evidence type="ECO:0000256" key="9">
    <source>
        <dbReference type="ARBA" id="ARBA00022777"/>
    </source>
</evidence>
<dbReference type="CDD" id="cd16922">
    <property type="entry name" value="HATPase_EvgS-ArcB-TorS-like"/>
    <property type="match status" value="1"/>
</dbReference>
<feature type="domain" description="PAS" evidence="21">
    <location>
        <begin position="201"/>
        <end position="231"/>
    </location>
</feature>
<evidence type="ECO:0000259" key="21">
    <source>
        <dbReference type="PROSITE" id="PS50112"/>
    </source>
</evidence>
<evidence type="ECO:0000256" key="10">
    <source>
        <dbReference type="ARBA" id="ARBA00022840"/>
    </source>
</evidence>
<evidence type="ECO:0000256" key="11">
    <source>
        <dbReference type="ARBA" id="ARBA00022989"/>
    </source>
</evidence>
<feature type="coiled-coil region" evidence="18">
    <location>
        <begin position="159"/>
        <end position="201"/>
    </location>
</feature>
<dbReference type="GO" id="GO:0000155">
    <property type="term" value="F:phosphorelay sensor kinase activity"/>
    <property type="evidence" value="ECO:0007669"/>
    <property type="project" value="InterPro"/>
</dbReference>
<gene>
    <name evidence="24" type="ORF">HME7025_01091</name>
</gene>
<dbReference type="InterPro" id="IPR000014">
    <property type="entry name" value="PAS"/>
</dbReference>
<feature type="domain" description="HPt" evidence="23">
    <location>
        <begin position="1108"/>
        <end position="1203"/>
    </location>
</feature>
<feature type="domain" description="PAS" evidence="21">
    <location>
        <begin position="423"/>
        <end position="500"/>
    </location>
</feature>
<dbReference type="Pfam" id="PF02518">
    <property type="entry name" value="HATPase_c"/>
    <property type="match status" value="1"/>
</dbReference>
<accession>A0A2S2DUA4</accession>
<comment type="subcellular location">
    <subcellularLocation>
        <location evidence="2">Cell membrane</location>
        <topology evidence="2">Multi-pass membrane protein</topology>
    </subcellularLocation>
</comment>
<evidence type="ECO:0000256" key="14">
    <source>
        <dbReference type="ARBA" id="ARBA00064003"/>
    </source>
</evidence>
<dbReference type="InterPro" id="IPR036890">
    <property type="entry name" value="HATPase_C_sf"/>
</dbReference>
<dbReference type="KEGG" id="psez:HME7025_01091"/>
<name>A0A2S2DUA4_9BACT</name>
<evidence type="ECO:0000259" key="20">
    <source>
        <dbReference type="PROSITE" id="PS50110"/>
    </source>
</evidence>
<evidence type="ECO:0000256" key="17">
    <source>
        <dbReference type="PROSITE-ProRule" id="PRU00169"/>
    </source>
</evidence>
<evidence type="ECO:0000259" key="19">
    <source>
        <dbReference type="PROSITE" id="PS50109"/>
    </source>
</evidence>
<dbReference type="GO" id="GO:0005524">
    <property type="term" value="F:ATP binding"/>
    <property type="evidence" value="ECO:0007669"/>
    <property type="project" value="UniProtKB-KW"/>
</dbReference>
<dbReference type="SMART" id="SM00448">
    <property type="entry name" value="REC"/>
    <property type="match status" value="1"/>
</dbReference>
<feature type="modified residue" description="4-aspartylphosphate" evidence="17">
    <location>
        <position position="1003"/>
    </location>
</feature>
<dbReference type="PRINTS" id="PR00344">
    <property type="entry name" value="BCTRLSENSOR"/>
</dbReference>
<evidence type="ECO:0000256" key="18">
    <source>
        <dbReference type="SAM" id="Coils"/>
    </source>
</evidence>
<feature type="domain" description="PAC" evidence="22">
    <location>
        <begin position="259"/>
        <end position="311"/>
    </location>
</feature>
<keyword evidence="13" id="KW-0472">Membrane</keyword>
<keyword evidence="8" id="KW-0547">Nucleotide-binding</keyword>
<dbReference type="Gene3D" id="1.20.120.160">
    <property type="entry name" value="HPT domain"/>
    <property type="match status" value="1"/>
</dbReference>
<dbReference type="InterPro" id="IPR001789">
    <property type="entry name" value="Sig_transdc_resp-reg_receiver"/>
</dbReference>
<dbReference type="SUPFAM" id="SSF55785">
    <property type="entry name" value="PYP-like sensor domain (PAS domain)"/>
    <property type="match status" value="4"/>
</dbReference>
<evidence type="ECO:0000256" key="12">
    <source>
        <dbReference type="ARBA" id="ARBA00023012"/>
    </source>
</evidence>
<keyword evidence="9" id="KW-0418">Kinase</keyword>
<dbReference type="PROSITE" id="PS50110">
    <property type="entry name" value="RESPONSE_REGULATORY"/>
    <property type="match status" value="1"/>
</dbReference>
<dbReference type="InterPro" id="IPR036641">
    <property type="entry name" value="HPT_dom_sf"/>
</dbReference>
<evidence type="ECO:0000256" key="13">
    <source>
        <dbReference type="ARBA" id="ARBA00023136"/>
    </source>
</evidence>
<dbReference type="AlphaFoldDB" id="A0A2S2DUA4"/>
<dbReference type="PROSITE" id="PS50113">
    <property type="entry name" value="PAC"/>
    <property type="match status" value="3"/>
</dbReference>
<keyword evidence="10" id="KW-0067">ATP-binding</keyword>
<keyword evidence="11" id="KW-1133">Transmembrane helix</keyword>
<dbReference type="InterPro" id="IPR035965">
    <property type="entry name" value="PAS-like_dom_sf"/>
</dbReference>
<evidence type="ECO:0000256" key="2">
    <source>
        <dbReference type="ARBA" id="ARBA00004651"/>
    </source>
</evidence>
<dbReference type="CDD" id="cd00130">
    <property type="entry name" value="PAS"/>
    <property type="match status" value="4"/>
</dbReference>
<evidence type="ECO:0000256" key="8">
    <source>
        <dbReference type="ARBA" id="ARBA00022741"/>
    </source>
</evidence>
<dbReference type="SUPFAM" id="SSF55874">
    <property type="entry name" value="ATPase domain of HSP90 chaperone/DNA topoisomerase II/histidine kinase"/>
    <property type="match status" value="1"/>
</dbReference>
<comment type="subunit">
    <text evidence="14">At low DSF concentrations, interacts with RpfF.</text>
</comment>
<dbReference type="InterPro" id="IPR003018">
    <property type="entry name" value="GAF"/>
</dbReference>
<dbReference type="Pfam" id="PF00512">
    <property type="entry name" value="HisKA"/>
    <property type="match status" value="1"/>
</dbReference>
<proteinExistence type="predicted"/>
<dbReference type="InterPro" id="IPR004358">
    <property type="entry name" value="Sig_transdc_His_kin-like_C"/>
</dbReference>
<dbReference type="InterPro" id="IPR011006">
    <property type="entry name" value="CheY-like_superfamily"/>
</dbReference>
<dbReference type="InterPro" id="IPR013655">
    <property type="entry name" value="PAS_fold_3"/>
</dbReference>